<name>A0ABX5VMZ8_9MICO</name>
<gene>
    <name evidence="4" type="ORF">FE251_11035</name>
</gene>
<keyword evidence="2" id="KW-0732">Signal</keyword>
<keyword evidence="1" id="KW-0812">Transmembrane</keyword>
<accession>A0ABX5VMZ8</accession>
<dbReference type="Pfam" id="PF06030">
    <property type="entry name" value="WxLIP_PGBD"/>
    <property type="match status" value="1"/>
</dbReference>
<dbReference type="Proteomes" id="UP000313948">
    <property type="component" value="Chromosome"/>
</dbReference>
<dbReference type="InterPro" id="IPR010317">
    <property type="entry name" value="WxLIP_PGBD"/>
</dbReference>
<sequence length="351" mass="36758">MRRLITAVALLAATTLPPAAAAQEEPAPPPAAWEVLPAPDDAGPREAFELTLDPGAVHEDTVLVRNRGEEEITVDVWATDAVTTPSGELGLLLAEDTPRFAGAWITPQAAQVTLAPGEETAVPFTVAVPGNEQPGDYLAGVVVSMPREETTSTGQRVLVEARVASRVYLRVPGDLAPSMQVSDLTLTRDAPWWNFWSGETRLDFTVTNTGNARLVPQSAATVAGPLGTMRADVAAGPIPELMPGDSLRASELTGLADSLVLPSVPAWGVLTADLSVLGRLSVGPDAVRDTAEVTTLAVPWLPAAAVLLVLALTVRRLVRAVRRRRARRAAGSGDPVVKGSGVVADVTVPTR</sequence>
<evidence type="ECO:0000313" key="5">
    <source>
        <dbReference type="Proteomes" id="UP000313948"/>
    </source>
</evidence>
<feature type="chain" id="PRO_5045933523" evidence="2">
    <location>
        <begin position="22"/>
        <end position="351"/>
    </location>
</feature>
<keyword evidence="1" id="KW-0472">Membrane</keyword>
<keyword evidence="5" id="KW-1185">Reference proteome</keyword>
<keyword evidence="1" id="KW-1133">Transmembrane helix</keyword>
<organism evidence="4 5">
    <name type="scientific">Georgenia wutianyii</name>
    <dbReference type="NCBI Taxonomy" id="2585135"/>
    <lineage>
        <taxon>Bacteria</taxon>
        <taxon>Bacillati</taxon>
        <taxon>Actinomycetota</taxon>
        <taxon>Actinomycetes</taxon>
        <taxon>Micrococcales</taxon>
        <taxon>Bogoriellaceae</taxon>
        <taxon>Georgenia</taxon>
    </lineage>
</organism>
<evidence type="ECO:0000256" key="2">
    <source>
        <dbReference type="SAM" id="SignalP"/>
    </source>
</evidence>
<feature type="signal peptide" evidence="2">
    <location>
        <begin position="1"/>
        <end position="21"/>
    </location>
</feature>
<feature type="domain" description="WxL Interacting Protein peptidoglycan binding" evidence="3">
    <location>
        <begin position="48"/>
        <end position="143"/>
    </location>
</feature>
<reference evidence="4 5" key="1">
    <citation type="submission" date="2019-05" db="EMBL/GenBank/DDBJ databases">
        <title>Georgenia *** sp. nov., and Georgenia *** sp. nov., isolated from the intestinal contents of plateau pika (Ochotona curzoniae) in the Qinghai-Tibet plateau of China.</title>
        <authorList>
            <person name="Tian Z."/>
        </authorList>
    </citation>
    <scope>NUCLEOTIDE SEQUENCE [LARGE SCALE GENOMIC DNA]</scope>
    <source>
        <strain evidence="4 5">Z294</strain>
    </source>
</reference>
<evidence type="ECO:0000259" key="3">
    <source>
        <dbReference type="Pfam" id="PF06030"/>
    </source>
</evidence>
<evidence type="ECO:0000313" key="4">
    <source>
        <dbReference type="EMBL" id="QDB79847.1"/>
    </source>
</evidence>
<evidence type="ECO:0000256" key="1">
    <source>
        <dbReference type="SAM" id="Phobius"/>
    </source>
</evidence>
<dbReference type="RefSeq" id="WP_139948780.1">
    <property type="nucleotide sequence ID" value="NZ_CP040899.1"/>
</dbReference>
<dbReference type="EMBL" id="CP040899">
    <property type="protein sequence ID" value="QDB79847.1"/>
    <property type="molecule type" value="Genomic_DNA"/>
</dbReference>
<feature type="transmembrane region" description="Helical" evidence="1">
    <location>
        <begin position="297"/>
        <end position="318"/>
    </location>
</feature>
<proteinExistence type="predicted"/>
<protein>
    <submittedName>
        <fullName evidence="4">DUF916 domain-containing protein</fullName>
    </submittedName>
</protein>